<dbReference type="GO" id="GO:0016887">
    <property type="term" value="F:ATP hydrolysis activity"/>
    <property type="evidence" value="ECO:0007669"/>
    <property type="project" value="TreeGrafter"/>
</dbReference>
<evidence type="ECO:0000313" key="5">
    <source>
        <dbReference type="EMBL" id="VFJ88231.1"/>
    </source>
</evidence>
<keyword evidence="2" id="KW-0067">ATP-binding</keyword>
<organism evidence="6">
    <name type="scientific">Candidatus Kentrum eta</name>
    <dbReference type="NCBI Taxonomy" id="2126337"/>
    <lineage>
        <taxon>Bacteria</taxon>
        <taxon>Pseudomonadati</taxon>
        <taxon>Pseudomonadota</taxon>
        <taxon>Gammaproteobacteria</taxon>
        <taxon>Candidatus Kentrum</taxon>
    </lineage>
</organism>
<dbReference type="SUPFAM" id="SSF52540">
    <property type="entry name" value="P-loop containing nucleoside triphosphate hydrolases"/>
    <property type="match status" value="1"/>
</dbReference>
<reference evidence="6" key="1">
    <citation type="submission" date="2019-02" db="EMBL/GenBank/DDBJ databases">
        <authorList>
            <person name="Gruber-Vodicka R. H."/>
            <person name="Seah K. B. B."/>
        </authorList>
    </citation>
    <scope>NUCLEOTIDE SEQUENCE</scope>
    <source>
        <strain evidence="6">BECK_SA2B12</strain>
        <strain evidence="4">BECK_SA2B15</strain>
        <strain evidence="5">BECK_SA2B20</strain>
    </source>
</reference>
<proteinExistence type="predicted"/>
<dbReference type="EMBL" id="CAADFG010000001">
    <property type="protein sequence ID" value="VFJ86374.1"/>
    <property type="molecule type" value="Genomic_DNA"/>
</dbReference>
<dbReference type="NCBIfam" id="NF047398">
    <property type="entry name" value="AAA_KGGVGR"/>
    <property type="match status" value="1"/>
</dbReference>
<dbReference type="PANTHER" id="PTHR43384">
    <property type="entry name" value="SEPTUM SITE-DETERMINING PROTEIN MIND HOMOLOG, CHLOROPLASTIC-RELATED"/>
    <property type="match status" value="1"/>
</dbReference>
<accession>A0A450USB2</accession>
<dbReference type="Gene3D" id="3.40.50.300">
    <property type="entry name" value="P-loop containing nucleotide triphosphate hydrolases"/>
    <property type="match status" value="1"/>
</dbReference>
<evidence type="ECO:0000313" key="4">
    <source>
        <dbReference type="EMBL" id="VFJ86374.1"/>
    </source>
</evidence>
<dbReference type="InterPro" id="IPR050625">
    <property type="entry name" value="ParA/MinD_ATPase"/>
</dbReference>
<protein>
    <submittedName>
        <fullName evidence="6">CobQ/CobB/MinD/ParA nucleotide binding domain-containing protein</fullName>
    </submittedName>
</protein>
<dbReference type="GO" id="GO:0009898">
    <property type="term" value="C:cytoplasmic side of plasma membrane"/>
    <property type="evidence" value="ECO:0007669"/>
    <property type="project" value="TreeGrafter"/>
</dbReference>
<gene>
    <name evidence="4" type="ORF">BECKH772A_GA0070896_1000132</name>
    <name evidence="5" type="ORF">BECKH772B_GA0070898_1000124</name>
    <name evidence="6" type="ORF">BECKH772C_GA0070978_1000232</name>
</gene>
<dbReference type="AlphaFoldDB" id="A0A450USB2"/>
<dbReference type="InterPro" id="IPR002586">
    <property type="entry name" value="CobQ/CobB/MinD/ParA_Nub-bd_dom"/>
</dbReference>
<dbReference type="InterPro" id="IPR027417">
    <property type="entry name" value="P-loop_NTPase"/>
</dbReference>
<feature type="domain" description="CobQ/CobB/MinD/ParA nucleotide binding" evidence="3">
    <location>
        <begin position="6"/>
        <end position="236"/>
    </location>
</feature>
<dbReference type="GO" id="GO:0005524">
    <property type="term" value="F:ATP binding"/>
    <property type="evidence" value="ECO:0007669"/>
    <property type="project" value="UniProtKB-KW"/>
</dbReference>
<dbReference type="Pfam" id="PF01656">
    <property type="entry name" value="CbiA"/>
    <property type="match status" value="1"/>
</dbReference>
<keyword evidence="1" id="KW-0547">Nucleotide-binding</keyword>
<evidence type="ECO:0000259" key="3">
    <source>
        <dbReference type="Pfam" id="PF01656"/>
    </source>
</evidence>
<dbReference type="GO" id="GO:0005829">
    <property type="term" value="C:cytosol"/>
    <property type="evidence" value="ECO:0007669"/>
    <property type="project" value="TreeGrafter"/>
</dbReference>
<dbReference type="EMBL" id="CAADFJ010000002">
    <property type="protein sequence ID" value="VFJ95454.1"/>
    <property type="molecule type" value="Genomic_DNA"/>
</dbReference>
<sequence>MKTLIFHSVKGGVGRTLALCNVARALADIGKRVLMLDFDYTAPGLHYKFGKPSASGYMEYLEEFDVEARTGGVADKKRWRSLEKSIEEIDKNLHLLRAGDEGSANFWGFISSHLFHRLFYTTPNDVNGLKPSVFPEEWLDRNIRAFEADKRLIEEHLASDYLLVDCKTSLDGFSAFFLLDWADTVVHFFSVNPEGIRYACGTAAALVRHMADETEKHRQIGFIPVVSRVPNHAGKEEEESYRNAVRSEWRRKRWKGKERDLAANFFQTEDFVFLSEMSQLEAKERILFNWEDRRDPQWKLSHDYLSLCARAAPKSDRTCFDENESWRDESENWWYEHLGMNPNTRILAKEFDSYLHLGTMLNVDAQPNIAMRVRTFHLLMGGVLGSEDNTEKQKAALREAGRRCGEDFGKELSDTFKREQPSLELRQRIESWAEFDSGVGFGAIHVLDAPANDLKGWLLVAGDAFDRPEVGLSDDEIRDLRGFFEGYVAGVLTEIHRGTDRDLGNIQVRGITEAQTPEHVRHSATEKGLQVGSYYEFSGDG</sequence>
<dbReference type="EMBL" id="CAADFI010000001">
    <property type="protein sequence ID" value="VFJ88231.1"/>
    <property type="molecule type" value="Genomic_DNA"/>
</dbReference>
<evidence type="ECO:0000256" key="1">
    <source>
        <dbReference type="ARBA" id="ARBA00022741"/>
    </source>
</evidence>
<evidence type="ECO:0000313" key="6">
    <source>
        <dbReference type="EMBL" id="VFJ95454.1"/>
    </source>
</evidence>
<evidence type="ECO:0000256" key="2">
    <source>
        <dbReference type="ARBA" id="ARBA00022840"/>
    </source>
</evidence>
<dbReference type="GO" id="GO:0051782">
    <property type="term" value="P:negative regulation of cell division"/>
    <property type="evidence" value="ECO:0007669"/>
    <property type="project" value="TreeGrafter"/>
</dbReference>
<name>A0A450USB2_9GAMM</name>
<dbReference type="PANTHER" id="PTHR43384:SF6">
    <property type="entry name" value="SEPTUM SITE-DETERMINING PROTEIN MIND HOMOLOG, CHLOROPLASTIC"/>
    <property type="match status" value="1"/>
</dbReference>